<evidence type="ECO:0000256" key="10">
    <source>
        <dbReference type="RuleBase" id="RU361157"/>
    </source>
</evidence>
<keyword evidence="13" id="KW-1185">Reference proteome</keyword>
<evidence type="ECO:0000259" key="11">
    <source>
        <dbReference type="PROSITE" id="PS51012"/>
    </source>
</evidence>
<protein>
    <recommendedName>
        <fullName evidence="10">Transport permease protein</fullName>
    </recommendedName>
</protein>
<dbReference type="InterPro" id="IPR013525">
    <property type="entry name" value="ABC2_TM"/>
</dbReference>
<dbReference type="GO" id="GO:0046677">
    <property type="term" value="P:response to antibiotic"/>
    <property type="evidence" value="ECO:0007669"/>
    <property type="project" value="UniProtKB-KW"/>
</dbReference>
<evidence type="ECO:0000256" key="8">
    <source>
        <dbReference type="ARBA" id="ARBA00023136"/>
    </source>
</evidence>
<dbReference type="PANTHER" id="PTHR30413">
    <property type="entry name" value="INNER MEMBRANE TRANSPORT PERMEASE"/>
    <property type="match status" value="1"/>
</dbReference>
<evidence type="ECO:0000256" key="2">
    <source>
        <dbReference type="ARBA" id="ARBA00007783"/>
    </source>
</evidence>
<dbReference type="Pfam" id="PF01061">
    <property type="entry name" value="ABC2_membrane"/>
    <property type="match status" value="1"/>
</dbReference>
<evidence type="ECO:0000256" key="4">
    <source>
        <dbReference type="ARBA" id="ARBA00022475"/>
    </source>
</evidence>
<dbReference type="RefSeq" id="WP_115850951.1">
    <property type="nucleotide sequence ID" value="NZ_QTUC01000001.1"/>
</dbReference>
<feature type="transmembrane region" description="Helical" evidence="10">
    <location>
        <begin position="167"/>
        <end position="190"/>
    </location>
</feature>
<evidence type="ECO:0000256" key="7">
    <source>
        <dbReference type="ARBA" id="ARBA00022989"/>
    </source>
</evidence>
<evidence type="ECO:0000256" key="6">
    <source>
        <dbReference type="ARBA" id="ARBA00022692"/>
    </source>
</evidence>
<accession>A0A3D9VBE6</accession>
<dbReference type="InterPro" id="IPR047817">
    <property type="entry name" value="ABC2_TM_bact-type"/>
</dbReference>
<keyword evidence="4 10" id="KW-1003">Cell membrane</keyword>
<feature type="transmembrane region" description="Helical" evidence="10">
    <location>
        <begin position="95"/>
        <end position="118"/>
    </location>
</feature>
<name>A0A3D9VBE6_THECX</name>
<evidence type="ECO:0000313" key="12">
    <source>
        <dbReference type="EMBL" id="REF37500.1"/>
    </source>
</evidence>
<reference evidence="12 13" key="1">
    <citation type="submission" date="2018-08" db="EMBL/GenBank/DDBJ databases">
        <title>Sequencing the genomes of 1000 actinobacteria strains.</title>
        <authorList>
            <person name="Klenk H.-P."/>
        </authorList>
    </citation>
    <scope>NUCLEOTIDE SEQUENCE [LARGE SCALE GENOMIC DNA]</scope>
    <source>
        <strain evidence="12 13">DSM 22891</strain>
    </source>
</reference>
<proteinExistence type="inferred from homology"/>
<keyword evidence="7 10" id="KW-1133">Transmembrane helix</keyword>
<comment type="similarity">
    <text evidence="2 10">Belongs to the ABC-2 integral membrane protein family.</text>
</comment>
<dbReference type="GO" id="GO:0140359">
    <property type="term" value="F:ABC-type transporter activity"/>
    <property type="evidence" value="ECO:0007669"/>
    <property type="project" value="InterPro"/>
</dbReference>
<dbReference type="Proteomes" id="UP000256485">
    <property type="component" value="Unassembled WGS sequence"/>
</dbReference>
<keyword evidence="9" id="KW-0046">Antibiotic resistance</keyword>
<dbReference type="EMBL" id="QTUC01000001">
    <property type="protein sequence ID" value="REF37500.1"/>
    <property type="molecule type" value="Genomic_DNA"/>
</dbReference>
<organism evidence="12 13">
    <name type="scientific">Thermasporomyces composti</name>
    <dbReference type="NCBI Taxonomy" id="696763"/>
    <lineage>
        <taxon>Bacteria</taxon>
        <taxon>Bacillati</taxon>
        <taxon>Actinomycetota</taxon>
        <taxon>Actinomycetes</taxon>
        <taxon>Propionibacteriales</taxon>
        <taxon>Nocardioidaceae</taxon>
        <taxon>Thermasporomyces</taxon>
    </lineage>
</organism>
<evidence type="ECO:0000256" key="9">
    <source>
        <dbReference type="ARBA" id="ARBA00023251"/>
    </source>
</evidence>
<comment type="subcellular location">
    <subcellularLocation>
        <location evidence="1">Cell inner membrane</location>
        <topology evidence="1">Multi-pass membrane protein</topology>
    </subcellularLocation>
    <subcellularLocation>
        <location evidence="10">Cell membrane</location>
        <topology evidence="10">Multi-pass membrane protein</topology>
    </subcellularLocation>
</comment>
<dbReference type="GO" id="GO:0043190">
    <property type="term" value="C:ATP-binding cassette (ABC) transporter complex"/>
    <property type="evidence" value="ECO:0007669"/>
    <property type="project" value="InterPro"/>
</dbReference>
<evidence type="ECO:0000313" key="13">
    <source>
        <dbReference type="Proteomes" id="UP000256485"/>
    </source>
</evidence>
<keyword evidence="3 10" id="KW-0813">Transport</keyword>
<feature type="transmembrane region" description="Helical" evidence="10">
    <location>
        <begin position="260"/>
        <end position="281"/>
    </location>
</feature>
<keyword evidence="6 10" id="KW-0812">Transmembrane</keyword>
<keyword evidence="5" id="KW-0997">Cell inner membrane</keyword>
<comment type="caution">
    <text evidence="10">Lacks conserved residue(s) required for the propagation of feature annotation.</text>
</comment>
<dbReference type="InterPro" id="IPR000412">
    <property type="entry name" value="ABC_2_transport"/>
</dbReference>
<sequence>MSTATGAATLSELAARYGLRPSSARPPLATYVRKLWQRRHFIVAFATSRTVSMYSGARLGQLWQVLTPLLNAAVYYVVFGILFDTQRGIENFEAFLVTGVFVFTFTQRSVTAGARAISGNLSLIRALHFPRASLPLASTIVELQQLLVSMAVLCVIVLLTGEPLTPRWLLVVPALALQTMFNTGLALAIARVGARIPDVTQLLPFVTRTWLYLSGVLYSIPDRLAPGPLRDLMLANPAAVYIELVRDGLMATHDTPTNTWYLAVAWAVAALLGGFVFFWAAEERYGRG</sequence>
<keyword evidence="8 10" id="KW-0472">Membrane</keyword>
<feature type="transmembrane region" description="Helical" evidence="10">
    <location>
        <begin position="139"/>
        <end position="161"/>
    </location>
</feature>
<evidence type="ECO:0000256" key="3">
    <source>
        <dbReference type="ARBA" id="ARBA00022448"/>
    </source>
</evidence>
<dbReference type="PANTHER" id="PTHR30413:SF8">
    <property type="entry name" value="TRANSPORT PERMEASE PROTEIN"/>
    <property type="match status" value="1"/>
</dbReference>
<dbReference type="PRINTS" id="PR00164">
    <property type="entry name" value="ABC2TRNSPORT"/>
</dbReference>
<comment type="caution">
    <text evidence="12">The sequence shown here is derived from an EMBL/GenBank/DDBJ whole genome shotgun (WGS) entry which is preliminary data.</text>
</comment>
<feature type="transmembrane region" description="Helical" evidence="10">
    <location>
        <begin position="62"/>
        <end position="83"/>
    </location>
</feature>
<dbReference type="PROSITE" id="PS51012">
    <property type="entry name" value="ABC_TM2"/>
    <property type="match status" value="1"/>
</dbReference>
<dbReference type="GO" id="GO:0015920">
    <property type="term" value="P:lipopolysaccharide transport"/>
    <property type="evidence" value="ECO:0007669"/>
    <property type="project" value="TreeGrafter"/>
</dbReference>
<gene>
    <name evidence="12" type="ORF">DFJ64_2944</name>
</gene>
<dbReference type="AlphaFoldDB" id="A0A3D9VBE6"/>
<feature type="domain" description="ABC transmembrane type-2" evidence="11">
    <location>
        <begin position="59"/>
        <end position="281"/>
    </location>
</feature>
<evidence type="ECO:0000256" key="1">
    <source>
        <dbReference type="ARBA" id="ARBA00004429"/>
    </source>
</evidence>
<dbReference type="OrthoDB" id="4186295at2"/>
<evidence type="ECO:0000256" key="5">
    <source>
        <dbReference type="ARBA" id="ARBA00022519"/>
    </source>
</evidence>